<dbReference type="GO" id="GO:0005737">
    <property type="term" value="C:cytoplasm"/>
    <property type="evidence" value="ECO:0007669"/>
    <property type="project" value="UniProtKB-SubCell"/>
</dbReference>
<evidence type="ECO:0000256" key="8">
    <source>
        <dbReference type="ARBA" id="ARBA00023306"/>
    </source>
</evidence>
<dbReference type="GO" id="GO:0071555">
    <property type="term" value="P:cell wall organization"/>
    <property type="evidence" value="ECO:0007669"/>
    <property type="project" value="UniProtKB-KW"/>
</dbReference>
<gene>
    <name evidence="10 15" type="primary">murF</name>
    <name evidence="15" type="ORF">C9E81_02835</name>
</gene>
<dbReference type="Pfam" id="PF02875">
    <property type="entry name" value="Mur_ligase_C"/>
    <property type="match status" value="1"/>
</dbReference>
<evidence type="ECO:0000256" key="7">
    <source>
        <dbReference type="ARBA" id="ARBA00022984"/>
    </source>
</evidence>
<comment type="pathway">
    <text evidence="10 11">Cell wall biogenesis; peptidoglycan biosynthesis.</text>
</comment>
<keyword evidence="7 10" id="KW-0573">Peptidoglycan synthesis</keyword>
<comment type="caution">
    <text evidence="15">The sequence shown here is derived from an EMBL/GenBank/DDBJ whole genome shotgun (WGS) entry which is preliminary data.</text>
</comment>
<comment type="similarity">
    <text evidence="10">Belongs to the MurCDEF family. MurF subfamily.</text>
</comment>
<dbReference type="InterPro" id="IPR013221">
    <property type="entry name" value="Mur_ligase_cen"/>
</dbReference>
<evidence type="ECO:0000256" key="9">
    <source>
        <dbReference type="ARBA" id="ARBA00023316"/>
    </source>
</evidence>
<dbReference type="RefSeq" id="WP_122110781.1">
    <property type="nucleotide sequence ID" value="NZ_QOKZ01000001.1"/>
</dbReference>
<keyword evidence="2 10" id="KW-0436">Ligase</keyword>
<dbReference type="Proteomes" id="UP000273516">
    <property type="component" value="Unassembled WGS sequence"/>
</dbReference>
<comment type="catalytic activity">
    <reaction evidence="10 11">
        <text>D-alanyl-D-alanine + UDP-N-acetyl-alpha-D-muramoyl-L-alanyl-gamma-D-glutamyl-meso-2,6-diaminopimelate + ATP = UDP-N-acetyl-alpha-D-muramoyl-L-alanyl-gamma-D-glutamyl-meso-2,6-diaminopimeloyl-D-alanyl-D-alanine + ADP + phosphate + H(+)</text>
        <dbReference type="Rhea" id="RHEA:28374"/>
        <dbReference type="ChEBI" id="CHEBI:15378"/>
        <dbReference type="ChEBI" id="CHEBI:30616"/>
        <dbReference type="ChEBI" id="CHEBI:43474"/>
        <dbReference type="ChEBI" id="CHEBI:57822"/>
        <dbReference type="ChEBI" id="CHEBI:61386"/>
        <dbReference type="ChEBI" id="CHEBI:83905"/>
        <dbReference type="ChEBI" id="CHEBI:456216"/>
        <dbReference type="EC" id="6.3.2.10"/>
    </reaction>
</comment>
<dbReference type="GO" id="GO:0008360">
    <property type="term" value="P:regulation of cell shape"/>
    <property type="evidence" value="ECO:0007669"/>
    <property type="project" value="UniProtKB-KW"/>
</dbReference>
<dbReference type="AlphaFoldDB" id="A0A3M0MMY7"/>
<feature type="domain" description="Mur ligase C-terminal" evidence="13">
    <location>
        <begin position="320"/>
        <end position="435"/>
    </location>
</feature>
<name>A0A3M0MMY7_9RHOB</name>
<evidence type="ECO:0000259" key="13">
    <source>
        <dbReference type="Pfam" id="PF02875"/>
    </source>
</evidence>
<dbReference type="SUPFAM" id="SSF53623">
    <property type="entry name" value="MurD-like peptide ligases, catalytic domain"/>
    <property type="match status" value="1"/>
</dbReference>
<comment type="function">
    <text evidence="10 11">Involved in cell wall formation. Catalyzes the final step in the synthesis of UDP-N-acetylmuramoyl-pentapeptide, the precursor of murein.</text>
</comment>
<dbReference type="Gene3D" id="3.90.190.20">
    <property type="entry name" value="Mur ligase, C-terminal domain"/>
    <property type="match status" value="1"/>
</dbReference>
<dbReference type="PANTHER" id="PTHR43024">
    <property type="entry name" value="UDP-N-ACETYLMURAMOYL-TRIPEPTIDE--D-ALANYL-D-ALANINE LIGASE"/>
    <property type="match status" value="1"/>
</dbReference>
<feature type="domain" description="Mur ligase central" evidence="14">
    <location>
        <begin position="106"/>
        <end position="292"/>
    </location>
</feature>
<dbReference type="HAMAP" id="MF_02019">
    <property type="entry name" value="MurF"/>
    <property type="match status" value="1"/>
</dbReference>
<dbReference type="InterPro" id="IPR036615">
    <property type="entry name" value="Mur_ligase_C_dom_sf"/>
</dbReference>
<dbReference type="InterPro" id="IPR036565">
    <property type="entry name" value="Mur-like_cat_sf"/>
</dbReference>
<dbReference type="Pfam" id="PF01225">
    <property type="entry name" value="Mur_ligase"/>
    <property type="match status" value="1"/>
</dbReference>
<keyword evidence="4 10" id="KW-0547">Nucleotide-binding</keyword>
<keyword evidence="1 10" id="KW-0963">Cytoplasm</keyword>
<evidence type="ECO:0000256" key="4">
    <source>
        <dbReference type="ARBA" id="ARBA00022741"/>
    </source>
</evidence>
<evidence type="ECO:0000259" key="12">
    <source>
        <dbReference type="Pfam" id="PF01225"/>
    </source>
</evidence>
<dbReference type="GO" id="GO:0008766">
    <property type="term" value="F:UDP-N-acetylmuramoylalanyl-D-glutamyl-2,6-diaminopimelate-D-alanyl-D-alanine ligase activity"/>
    <property type="evidence" value="ECO:0007669"/>
    <property type="project" value="RHEA"/>
</dbReference>
<evidence type="ECO:0000256" key="3">
    <source>
        <dbReference type="ARBA" id="ARBA00022618"/>
    </source>
</evidence>
<dbReference type="InterPro" id="IPR000713">
    <property type="entry name" value="Mur_ligase_N"/>
</dbReference>
<proteinExistence type="inferred from homology"/>
<feature type="binding site" evidence="10">
    <location>
        <begin position="108"/>
        <end position="114"/>
    </location>
    <ligand>
        <name>ATP</name>
        <dbReference type="ChEBI" id="CHEBI:30616"/>
    </ligand>
</feature>
<evidence type="ECO:0000256" key="10">
    <source>
        <dbReference type="HAMAP-Rule" id="MF_02019"/>
    </source>
</evidence>
<dbReference type="GO" id="GO:0009252">
    <property type="term" value="P:peptidoglycan biosynthetic process"/>
    <property type="evidence" value="ECO:0007669"/>
    <property type="project" value="UniProtKB-UniRule"/>
</dbReference>
<evidence type="ECO:0000313" key="16">
    <source>
        <dbReference type="Proteomes" id="UP000273516"/>
    </source>
</evidence>
<keyword evidence="9 10" id="KW-0961">Cell wall biogenesis/degradation</keyword>
<keyword evidence="6 10" id="KW-0133">Cell shape</keyword>
<reference evidence="15 16" key="1">
    <citation type="submission" date="2018-07" db="EMBL/GenBank/DDBJ databases">
        <authorList>
            <person name="Zhang Y."/>
            <person name="Wang L."/>
            <person name="Ma S."/>
        </authorList>
    </citation>
    <scope>NUCLEOTIDE SEQUENCE [LARGE SCALE GENOMIC DNA]</scope>
    <source>
        <strain evidence="15 16">4-2</strain>
    </source>
</reference>
<feature type="domain" description="Mur ligase N-terminal catalytic" evidence="12">
    <location>
        <begin position="24"/>
        <end position="68"/>
    </location>
</feature>
<dbReference type="GO" id="GO:0051301">
    <property type="term" value="P:cell division"/>
    <property type="evidence" value="ECO:0007669"/>
    <property type="project" value="UniProtKB-KW"/>
</dbReference>
<dbReference type="OrthoDB" id="9800958at2"/>
<evidence type="ECO:0000256" key="5">
    <source>
        <dbReference type="ARBA" id="ARBA00022840"/>
    </source>
</evidence>
<evidence type="ECO:0000256" key="6">
    <source>
        <dbReference type="ARBA" id="ARBA00022960"/>
    </source>
</evidence>
<evidence type="ECO:0000256" key="1">
    <source>
        <dbReference type="ARBA" id="ARBA00022490"/>
    </source>
</evidence>
<dbReference type="UniPathway" id="UPA00219"/>
<evidence type="ECO:0000256" key="2">
    <source>
        <dbReference type="ARBA" id="ARBA00022598"/>
    </source>
</evidence>
<dbReference type="GO" id="GO:0005524">
    <property type="term" value="F:ATP binding"/>
    <property type="evidence" value="ECO:0007669"/>
    <property type="project" value="UniProtKB-UniRule"/>
</dbReference>
<keyword evidence="16" id="KW-1185">Reference proteome</keyword>
<dbReference type="PANTHER" id="PTHR43024:SF1">
    <property type="entry name" value="UDP-N-ACETYLMURAMOYL-TRIPEPTIDE--D-ALANYL-D-ALANINE LIGASE"/>
    <property type="match status" value="1"/>
</dbReference>
<dbReference type="Gene3D" id="3.40.1190.10">
    <property type="entry name" value="Mur-like, catalytic domain"/>
    <property type="match status" value="1"/>
</dbReference>
<evidence type="ECO:0000259" key="14">
    <source>
        <dbReference type="Pfam" id="PF08245"/>
    </source>
</evidence>
<dbReference type="InterPro" id="IPR051046">
    <property type="entry name" value="MurCDEF_CellWall_CoF430Synth"/>
</dbReference>
<dbReference type="Pfam" id="PF08245">
    <property type="entry name" value="Mur_ligase_M"/>
    <property type="match status" value="1"/>
</dbReference>
<sequence>MSLWTAADAAAATGGRTQGDWVASGVSIDTRTIRPGDLFVALRDIRDGHEFVAQALEKGASAALVSRIPEGVPDNAPLLIVPEVLPALEDLGRAGRARMTGKVIAITGSVGKTSTKDMARAALAGQGRIHAAEASYNNHWGVPLTLARMPCDSDFAIIEIGMNQPGEIAPLARMARPHVAMITTVAAAHLEAFGAIEGIAHEKGAIFEGLEAIGTAIIPEELSVTPILRDHADAAGAILVGFGRDGMARLIRAQAEGGMLSCRAKVSGEIVDFTLQTTGTHFALNAVGVLAALAAAGADVKEAARHLGDWQPPKGRGAVEELGGIRLIDDAFNANPTSLAAGLAMLAGLQGGRRVVILGDMLELGPDEIALHRAVAGDPAMEAIDMVHAAGPLMRHLYDALPEEKRGAWAKTSAELAAKAAELVAPGDIVLVKGSKSSKVSAVVDALRQSGQGPAPQQKG</sequence>
<protein>
    <recommendedName>
        <fullName evidence="10 11">UDP-N-acetylmuramoyl-tripeptide--D-alanyl-D-alanine ligase</fullName>
        <ecNumber evidence="10 11">6.3.2.10</ecNumber>
    </recommendedName>
    <alternativeName>
        <fullName evidence="10">D-alanyl-D-alanine-adding enzyme</fullName>
    </alternativeName>
</protein>
<keyword evidence="3 10" id="KW-0132">Cell division</keyword>
<dbReference type="InterPro" id="IPR035911">
    <property type="entry name" value="MurE/MurF_N"/>
</dbReference>
<dbReference type="SUPFAM" id="SSF53244">
    <property type="entry name" value="MurD-like peptide ligases, peptide-binding domain"/>
    <property type="match status" value="1"/>
</dbReference>
<dbReference type="SUPFAM" id="SSF63418">
    <property type="entry name" value="MurE/MurF N-terminal domain"/>
    <property type="match status" value="1"/>
</dbReference>
<dbReference type="InterPro" id="IPR005863">
    <property type="entry name" value="UDP-N-AcMur_synth"/>
</dbReference>
<keyword evidence="8 10" id="KW-0131">Cell cycle</keyword>
<dbReference type="InterPro" id="IPR004101">
    <property type="entry name" value="Mur_ligase_C"/>
</dbReference>
<evidence type="ECO:0000313" key="15">
    <source>
        <dbReference type="EMBL" id="RMC37694.1"/>
    </source>
</evidence>
<evidence type="ECO:0000256" key="11">
    <source>
        <dbReference type="RuleBase" id="RU004136"/>
    </source>
</evidence>
<keyword evidence="5 10" id="KW-0067">ATP-binding</keyword>
<dbReference type="Gene3D" id="3.40.1390.10">
    <property type="entry name" value="MurE/MurF, N-terminal domain"/>
    <property type="match status" value="1"/>
</dbReference>
<comment type="subcellular location">
    <subcellularLocation>
        <location evidence="10 11">Cytoplasm</location>
    </subcellularLocation>
</comment>
<dbReference type="EMBL" id="QOKZ01000001">
    <property type="protein sequence ID" value="RMC37694.1"/>
    <property type="molecule type" value="Genomic_DNA"/>
</dbReference>
<dbReference type="NCBIfam" id="TIGR01143">
    <property type="entry name" value="murF"/>
    <property type="match status" value="1"/>
</dbReference>
<dbReference type="EC" id="6.3.2.10" evidence="10 11"/>
<organism evidence="15 16">
    <name type="scientific">Paracoccus alkanivorans</name>
    <dbReference type="NCBI Taxonomy" id="2116655"/>
    <lineage>
        <taxon>Bacteria</taxon>
        <taxon>Pseudomonadati</taxon>
        <taxon>Pseudomonadota</taxon>
        <taxon>Alphaproteobacteria</taxon>
        <taxon>Rhodobacterales</taxon>
        <taxon>Paracoccaceae</taxon>
        <taxon>Paracoccus</taxon>
    </lineage>
</organism>
<dbReference type="GO" id="GO:0047480">
    <property type="term" value="F:UDP-N-acetylmuramoyl-tripeptide-D-alanyl-D-alanine ligase activity"/>
    <property type="evidence" value="ECO:0007669"/>
    <property type="project" value="UniProtKB-UniRule"/>
</dbReference>
<accession>A0A3M0MMY7</accession>